<gene>
    <name evidence="13" type="primary">NTMT1</name>
    <name evidence="13" type="ORF">GGI19_004183</name>
</gene>
<keyword evidence="2 13" id="KW-0489">Methyltransferase</keyword>
<dbReference type="Pfam" id="PF05891">
    <property type="entry name" value="Methyltransf_PK"/>
    <property type="match status" value="1"/>
</dbReference>
<proteinExistence type="inferred from homology"/>
<evidence type="ECO:0000256" key="2">
    <source>
        <dbReference type="ARBA" id="ARBA00022603"/>
    </source>
</evidence>
<evidence type="ECO:0000256" key="7">
    <source>
        <dbReference type="ARBA" id="ARBA00043129"/>
    </source>
</evidence>
<dbReference type="SUPFAM" id="SSF53335">
    <property type="entry name" value="S-adenosyl-L-methionine-dependent methyltransferases"/>
    <property type="match status" value="1"/>
</dbReference>
<evidence type="ECO:0000313" key="13">
    <source>
        <dbReference type="EMBL" id="KAJ2751898.1"/>
    </source>
</evidence>
<evidence type="ECO:0000256" key="4">
    <source>
        <dbReference type="ARBA" id="ARBA00022691"/>
    </source>
</evidence>
<name>A0A9W8GS81_9FUNG</name>
<evidence type="ECO:0000256" key="1">
    <source>
        <dbReference type="ARBA" id="ARBA00009059"/>
    </source>
</evidence>
<feature type="binding site" evidence="12">
    <location>
        <position position="77"/>
    </location>
    <ligand>
        <name>S-adenosyl-L-methionine</name>
        <dbReference type="ChEBI" id="CHEBI:59789"/>
    </ligand>
</feature>
<evidence type="ECO:0000256" key="12">
    <source>
        <dbReference type="PIRSR" id="PIRSR016958-1"/>
    </source>
</evidence>
<feature type="binding site" evidence="12">
    <location>
        <position position="72"/>
    </location>
    <ligand>
        <name>S-adenosyl-L-methionine</name>
        <dbReference type="ChEBI" id="CHEBI:59789"/>
    </ligand>
</feature>
<dbReference type="OrthoDB" id="1298661at2759"/>
<dbReference type="EC" id="2.1.1.244" evidence="5"/>
<keyword evidence="4 12" id="KW-0949">S-adenosyl-L-methionine</keyword>
<dbReference type="AlphaFoldDB" id="A0A9W8GS81"/>
<dbReference type="GO" id="GO:0071885">
    <property type="term" value="F:N-terminal protein N-methyltransferase activity"/>
    <property type="evidence" value="ECO:0007669"/>
    <property type="project" value="UniProtKB-EC"/>
</dbReference>
<dbReference type="Gene3D" id="3.40.50.150">
    <property type="entry name" value="Vaccinia Virus protein VP39"/>
    <property type="match status" value="1"/>
</dbReference>
<feature type="binding site" evidence="12">
    <location>
        <position position="139"/>
    </location>
    <ligand>
        <name>S-adenosyl-L-methionine</name>
        <dbReference type="ChEBI" id="CHEBI:59789"/>
    </ligand>
</feature>
<dbReference type="InterPro" id="IPR008576">
    <property type="entry name" value="MeTrfase_NTM1"/>
</dbReference>
<dbReference type="GO" id="GO:0032259">
    <property type="term" value="P:methylation"/>
    <property type="evidence" value="ECO:0007669"/>
    <property type="project" value="UniProtKB-KW"/>
</dbReference>
<evidence type="ECO:0000256" key="6">
    <source>
        <dbReference type="ARBA" id="ARBA00039449"/>
    </source>
</evidence>
<dbReference type="InterPro" id="IPR029063">
    <property type="entry name" value="SAM-dependent_MTases_sf"/>
</dbReference>
<dbReference type="PANTHER" id="PTHR12753:SF0">
    <property type="entry name" value="ALPHA N-TERMINAL PROTEIN METHYLTRANSFERASE 1"/>
    <property type="match status" value="1"/>
</dbReference>
<protein>
    <recommendedName>
        <fullName evidence="6">Alpha N-terminal protein methyltransferase 1</fullName>
        <ecNumber evidence="5">2.1.1.244</ecNumber>
    </recommendedName>
    <alternativeName>
        <fullName evidence="11">Translation associated element 1</fullName>
    </alternativeName>
    <alternativeName>
        <fullName evidence="7">X-Pro-Lys N-terminal protein methyltransferase 1</fullName>
    </alternativeName>
</protein>
<sequence>MPDLRNASFKPTPTWYEDADTYWKAVPSSIGGMLGGLDQVHTPDIRDSRAFLTKLQSNPALNLSTKYACDCGAGIGRVTKNLLLPLFDRVDLVEQNPDFLNEARSTYLNQEIQRVPDMFATGLQLFTPPPGRYDVIWCQWVLSHLTDADMLAFLGRCRQGLTAGGIVCVKENVAMEGYVVDSDDSSVTRSPVIFERIFNNAGFKVVDKQTQTDFPHGLFEVCMWAIVPI</sequence>
<evidence type="ECO:0000256" key="3">
    <source>
        <dbReference type="ARBA" id="ARBA00022679"/>
    </source>
</evidence>
<comment type="caution">
    <text evidence="13">The sequence shown here is derived from an EMBL/GenBank/DDBJ whole genome shotgun (WGS) entry which is preliminary data.</text>
</comment>
<evidence type="ECO:0000256" key="11">
    <source>
        <dbReference type="ARBA" id="ARBA00082558"/>
    </source>
</evidence>
<evidence type="ECO:0000313" key="14">
    <source>
        <dbReference type="Proteomes" id="UP001140011"/>
    </source>
</evidence>
<comment type="similarity">
    <text evidence="1">Belongs to the methyltransferase superfamily. NTM1 family.</text>
</comment>
<dbReference type="Proteomes" id="UP001140011">
    <property type="component" value="Unassembled WGS sequence"/>
</dbReference>
<dbReference type="CDD" id="cd02440">
    <property type="entry name" value="AdoMet_MTases"/>
    <property type="match status" value="1"/>
</dbReference>
<dbReference type="EMBL" id="JANBUH010000344">
    <property type="protein sequence ID" value="KAJ2751898.1"/>
    <property type="molecule type" value="Genomic_DNA"/>
</dbReference>
<dbReference type="GO" id="GO:0005737">
    <property type="term" value="C:cytoplasm"/>
    <property type="evidence" value="ECO:0007669"/>
    <property type="project" value="TreeGrafter"/>
</dbReference>
<keyword evidence="3 13" id="KW-0808">Transferase</keyword>
<comment type="catalytic activity">
    <reaction evidence="9">
        <text>N-terminal L-prolyl-L-prolyl-L-lysyl-[protein] + 2 S-adenosyl-L-methionine = N-terminal N,N-dimethyl-L-prolyl-L-prolyl-L-lysyl-[protein] + 2 S-adenosyl-L-homocysteine + 2 H(+)</text>
        <dbReference type="Rhea" id="RHEA:54736"/>
        <dbReference type="Rhea" id="RHEA-COMP:13787"/>
        <dbReference type="Rhea" id="RHEA-COMP:13974"/>
        <dbReference type="ChEBI" id="CHEBI:15378"/>
        <dbReference type="ChEBI" id="CHEBI:57856"/>
        <dbReference type="ChEBI" id="CHEBI:59789"/>
        <dbReference type="ChEBI" id="CHEBI:138059"/>
        <dbReference type="ChEBI" id="CHEBI:138318"/>
        <dbReference type="EC" id="2.1.1.244"/>
    </reaction>
</comment>
<evidence type="ECO:0000256" key="8">
    <source>
        <dbReference type="ARBA" id="ARBA00047306"/>
    </source>
</evidence>
<feature type="binding site" evidence="12">
    <location>
        <begin position="123"/>
        <end position="124"/>
    </location>
    <ligand>
        <name>S-adenosyl-L-methionine</name>
        <dbReference type="ChEBI" id="CHEBI:59789"/>
    </ligand>
</feature>
<reference evidence="13" key="1">
    <citation type="submission" date="2022-07" db="EMBL/GenBank/DDBJ databases">
        <title>Phylogenomic reconstructions and comparative analyses of Kickxellomycotina fungi.</title>
        <authorList>
            <person name="Reynolds N.K."/>
            <person name="Stajich J.E."/>
            <person name="Barry K."/>
            <person name="Grigoriev I.V."/>
            <person name="Crous P."/>
            <person name="Smith M.E."/>
        </authorList>
    </citation>
    <scope>NUCLEOTIDE SEQUENCE</scope>
    <source>
        <strain evidence="13">BCRC 34297</strain>
    </source>
</reference>
<dbReference type="PIRSF" id="PIRSF016958">
    <property type="entry name" value="DUF858_MeTrfase_lik"/>
    <property type="match status" value="1"/>
</dbReference>
<keyword evidence="14" id="KW-1185">Reference proteome</keyword>
<comment type="catalytic activity">
    <reaction evidence="8">
        <text>N-terminal L-seryl-L-prolyl-L-lysyl-[protein] + 3 S-adenosyl-L-methionine = N-terminal N,N,N-trimethyl-L-seryl-L-prolyl-L-lysyl-[protein] + 3 S-adenosyl-L-homocysteine + 3 H(+)</text>
        <dbReference type="Rhea" id="RHEA:54724"/>
        <dbReference type="Rhea" id="RHEA-COMP:13789"/>
        <dbReference type="Rhea" id="RHEA-COMP:13973"/>
        <dbReference type="ChEBI" id="CHEBI:15378"/>
        <dbReference type="ChEBI" id="CHEBI:57856"/>
        <dbReference type="ChEBI" id="CHEBI:59789"/>
        <dbReference type="ChEBI" id="CHEBI:138061"/>
        <dbReference type="ChEBI" id="CHEBI:138317"/>
        <dbReference type="EC" id="2.1.1.244"/>
    </reaction>
</comment>
<dbReference type="PANTHER" id="PTHR12753">
    <property type="entry name" value="AD-003 - RELATED"/>
    <property type="match status" value="1"/>
</dbReference>
<dbReference type="FunFam" id="3.40.50.150:FF:000025">
    <property type="entry name" value="N-terminal Xaa-Pro-Lys N-methyltransferase 1"/>
    <property type="match status" value="1"/>
</dbReference>
<organism evidence="13 14">
    <name type="scientific">Coemansia pectinata</name>
    <dbReference type="NCBI Taxonomy" id="1052879"/>
    <lineage>
        <taxon>Eukaryota</taxon>
        <taxon>Fungi</taxon>
        <taxon>Fungi incertae sedis</taxon>
        <taxon>Zoopagomycota</taxon>
        <taxon>Kickxellomycotina</taxon>
        <taxon>Kickxellomycetes</taxon>
        <taxon>Kickxellales</taxon>
        <taxon>Kickxellaceae</taxon>
        <taxon>Coemansia</taxon>
    </lineage>
</organism>
<accession>A0A9W8GS81</accession>
<evidence type="ECO:0000256" key="5">
    <source>
        <dbReference type="ARBA" id="ARBA00039112"/>
    </source>
</evidence>
<evidence type="ECO:0000256" key="10">
    <source>
        <dbReference type="ARBA" id="ARBA00048167"/>
    </source>
</evidence>
<evidence type="ECO:0000256" key="9">
    <source>
        <dbReference type="ARBA" id="ARBA00047885"/>
    </source>
</evidence>
<comment type="catalytic activity">
    <reaction evidence="10">
        <text>N-terminal L-alanyl-L-prolyl-L-lysyl-[protein] + 3 S-adenosyl-L-methionine = N-terminal N,N,N-trimethyl-L-alanyl-L-prolyl-L-lysyl-[protein] + 3 S-adenosyl-L-homocysteine + 3 H(+)</text>
        <dbReference type="Rhea" id="RHEA:54712"/>
        <dbReference type="Rhea" id="RHEA-COMP:13785"/>
        <dbReference type="Rhea" id="RHEA-COMP:13971"/>
        <dbReference type="ChEBI" id="CHEBI:15378"/>
        <dbReference type="ChEBI" id="CHEBI:57856"/>
        <dbReference type="ChEBI" id="CHEBI:59789"/>
        <dbReference type="ChEBI" id="CHEBI:138057"/>
        <dbReference type="ChEBI" id="CHEBI:138315"/>
        <dbReference type="EC" id="2.1.1.244"/>
    </reaction>
</comment>